<name>A0A6M1R6E1_9ACTN</name>
<keyword evidence="2" id="KW-0812">Transmembrane</keyword>
<feature type="transmembrane region" description="Helical" evidence="2">
    <location>
        <begin position="36"/>
        <end position="56"/>
    </location>
</feature>
<evidence type="ECO:0000259" key="3">
    <source>
        <dbReference type="Pfam" id="PF20059"/>
    </source>
</evidence>
<reference evidence="4 5" key="1">
    <citation type="submission" date="2020-02" db="EMBL/GenBank/DDBJ databases">
        <title>Whole-genome analyses of novel actinobacteria.</title>
        <authorList>
            <person name="Sahin N."/>
        </authorList>
    </citation>
    <scope>NUCLEOTIDE SEQUENCE [LARGE SCALE GENOMIC DNA]</scope>
    <source>
        <strain evidence="4 5">KC13</strain>
    </source>
</reference>
<sequence length="118" mass="12143">MTIGLGIILLILGLILLTGAVDLPDDIANAIATEPLGWILTIAGGLAIAIGVLLSVNRSQHTTAVEHRRYDVGPYPNEPQGPYPGPPPQGHYPPAGPQQGHYPPGQGPSQGGYPGGRG</sequence>
<accession>A0A6M1R6E1</accession>
<comment type="caution">
    <text evidence="4">The sequence shown here is derived from an EMBL/GenBank/DDBJ whole genome shotgun (WGS) entry which is preliminary data.</text>
</comment>
<feature type="region of interest" description="Disordered" evidence="1">
    <location>
        <begin position="65"/>
        <end position="118"/>
    </location>
</feature>
<dbReference type="RefSeq" id="WP_165113679.1">
    <property type="nucleotide sequence ID" value="NZ_JAALAA010000028.1"/>
</dbReference>
<keyword evidence="5" id="KW-1185">Reference proteome</keyword>
<dbReference type="Proteomes" id="UP000483261">
    <property type="component" value="Unassembled WGS sequence"/>
</dbReference>
<gene>
    <name evidence="4" type="ORF">G5C66_23430</name>
</gene>
<dbReference type="Pfam" id="PF20059">
    <property type="entry name" value="DUF6458"/>
    <property type="match status" value="1"/>
</dbReference>
<feature type="compositionally biased region" description="Pro residues" evidence="1">
    <location>
        <begin position="76"/>
        <end position="96"/>
    </location>
</feature>
<evidence type="ECO:0000313" key="4">
    <source>
        <dbReference type="EMBL" id="NGN95676.1"/>
    </source>
</evidence>
<proteinExistence type="predicted"/>
<evidence type="ECO:0000313" key="5">
    <source>
        <dbReference type="Proteomes" id="UP000483261"/>
    </source>
</evidence>
<evidence type="ECO:0000256" key="1">
    <source>
        <dbReference type="SAM" id="MobiDB-lite"/>
    </source>
</evidence>
<evidence type="ECO:0000256" key="2">
    <source>
        <dbReference type="SAM" id="Phobius"/>
    </source>
</evidence>
<keyword evidence="2" id="KW-0472">Membrane</keyword>
<dbReference type="AlphaFoldDB" id="A0A6M1R6E1"/>
<feature type="compositionally biased region" description="Gly residues" evidence="1">
    <location>
        <begin position="108"/>
        <end position="118"/>
    </location>
</feature>
<protein>
    <recommendedName>
        <fullName evidence="3">DUF6458 domain-containing protein</fullName>
    </recommendedName>
</protein>
<dbReference type="InterPro" id="IPR045597">
    <property type="entry name" value="DUF6458"/>
</dbReference>
<keyword evidence="2" id="KW-1133">Transmembrane helix</keyword>
<organism evidence="4 5">
    <name type="scientific">Nocardioides turkmenicus</name>
    <dbReference type="NCBI Taxonomy" id="2711220"/>
    <lineage>
        <taxon>Bacteria</taxon>
        <taxon>Bacillati</taxon>
        <taxon>Actinomycetota</taxon>
        <taxon>Actinomycetes</taxon>
        <taxon>Propionibacteriales</taxon>
        <taxon>Nocardioidaceae</taxon>
        <taxon>Nocardioides</taxon>
    </lineage>
</organism>
<feature type="domain" description="DUF6458" evidence="3">
    <location>
        <begin position="1"/>
        <end position="65"/>
    </location>
</feature>
<dbReference type="EMBL" id="JAALAA010000028">
    <property type="protein sequence ID" value="NGN95676.1"/>
    <property type="molecule type" value="Genomic_DNA"/>
</dbReference>